<keyword evidence="5" id="KW-0862">Zinc</keyword>
<feature type="region of interest" description="Disordered" evidence="11">
    <location>
        <begin position="1139"/>
        <end position="1189"/>
    </location>
</feature>
<keyword evidence="16" id="KW-1185">Reference proteome</keyword>
<evidence type="ECO:0000256" key="8">
    <source>
        <dbReference type="ARBA" id="ARBA00023242"/>
    </source>
</evidence>
<dbReference type="Pfam" id="PF00628">
    <property type="entry name" value="PHD"/>
    <property type="match status" value="2"/>
</dbReference>
<dbReference type="PROSITE" id="PS50016">
    <property type="entry name" value="ZF_PHD_2"/>
    <property type="match status" value="3"/>
</dbReference>
<evidence type="ECO:0000259" key="13">
    <source>
        <dbReference type="PROSITE" id="PS50089"/>
    </source>
</evidence>
<feature type="domain" description="PHD-type" evidence="12">
    <location>
        <begin position="436"/>
        <end position="486"/>
    </location>
</feature>
<dbReference type="Gene3D" id="3.30.40.10">
    <property type="entry name" value="Zinc/RING finger domain, C3HC4 (zinc finger)"/>
    <property type="match status" value="4"/>
</dbReference>
<protein>
    <submittedName>
        <fullName evidence="17">Histone-lysine N-methyltransferase 2C</fullName>
    </submittedName>
</protein>
<keyword evidence="7" id="KW-0804">Transcription</keyword>
<feature type="region of interest" description="Disordered" evidence="11">
    <location>
        <begin position="532"/>
        <end position="576"/>
    </location>
</feature>
<evidence type="ECO:0000256" key="11">
    <source>
        <dbReference type="SAM" id="MobiDB-lite"/>
    </source>
</evidence>
<evidence type="ECO:0000256" key="6">
    <source>
        <dbReference type="ARBA" id="ARBA00023015"/>
    </source>
</evidence>
<feature type="region of interest" description="Disordered" evidence="11">
    <location>
        <begin position="865"/>
        <end position="886"/>
    </location>
</feature>
<feature type="domain" description="RING-type" evidence="13">
    <location>
        <begin position="389"/>
        <end position="437"/>
    </location>
</feature>
<evidence type="ECO:0000259" key="12">
    <source>
        <dbReference type="PROSITE" id="PS50016"/>
    </source>
</evidence>
<dbReference type="Proteomes" id="UP000095280">
    <property type="component" value="Unplaced"/>
</dbReference>
<feature type="region of interest" description="Disordered" evidence="11">
    <location>
        <begin position="980"/>
        <end position="1025"/>
    </location>
</feature>
<dbReference type="SUPFAM" id="SSF57903">
    <property type="entry name" value="FYVE/PHD zinc finger"/>
    <property type="match status" value="3"/>
</dbReference>
<feature type="compositionally biased region" description="Low complexity" evidence="11">
    <location>
        <begin position="56"/>
        <end position="116"/>
    </location>
</feature>
<dbReference type="InterPro" id="IPR013083">
    <property type="entry name" value="Znf_RING/FYVE/PHD"/>
</dbReference>
<keyword evidence="10" id="KW-0238">DNA-binding</keyword>
<feature type="region of interest" description="Disordered" evidence="11">
    <location>
        <begin position="1041"/>
        <end position="1072"/>
    </location>
</feature>
<feature type="compositionally biased region" description="Low complexity" evidence="11">
    <location>
        <begin position="131"/>
        <end position="143"/>
    </location>
</feature>
<dbReference type="PANTHER" id="PTHR45888">
    <property type="entry name" value="HL01030P-RELATED"/>
    <property type="match status" value="1"/>
</dbReference>
<feature type="domain" description="PHD-type" evidence="12">
    <location>
        <begin position="386"/>
        <end position="439"/>
    </location>
</feature>
<feature type="compositionally biased region" description="Pro residues" evidence="11">
    <location>
        <begin position="1046"/>
        <end position="1055"/>
    </location>
</feature>
<dbReference type="Gene3D" id="1.10.30.10">
    <property type="entry name" value="High mobility group box domain"/>
    <property type="match status" value="1"/>
</dbReference>
<evidence type="ECO:0000256" key="4">
    <source>
        <dbReference type="ARBA" id="ARBA00022771"/>
    </source>
</evidence>
<feature type="domain" description="HMG box" evidence="14">
    <location>
        <begin position="1087"/>
        <end position="1153"/>
    </location>
</feature>
<dbReference type="SUPFAM" id="SSF47095">
    <property type="entry name" value="HMG-box"/>
    <property type="match status" value="1"/>
</dbReference>
<dbReference type="PROSITE" id="PS51318">
    <property type="entry name" value="TAT"/>
    <property type="match status" value="1"/>
</dbReference>
<sequence length="1350" mass="143337">MQQHQQSDDSCLDETDDSPAANRRSTAASGRSGGAGGSENIASVNAGSTRRRSSRRSALLRCGGSSVDGAAGPAAGSSASAAASSLRPQRRLPQQLVPQPLPASPSLSAASAASPEEPSEQEDVEDEEAASEAFSATASVNEAEAAEDDEDGDNEEDADEDLDEDYEAEEEEDEEEQSAGAVTSSSRSRRRLPETRSLSEALPASTVSADGSATGGGARSLRLRSRLRQLHRAGTKRRTGSAESDDDLSSADRPGVPNPWLDADGRPYGLVHELARIGHAELPDLSSLADADGGAWAHHCCAAWSPEVVMNAAGELENVDKALGNSLWQRCAFCKRLGASIPCCAARCSRRYHFVCAAAAGCFQDYSTLRLWCWDHLALADTSDEHAMCYVCDKALPDLADLLYCTACGQHYHASCLEPRVTLSPTVRVGWQCPDCKACIHCGENKNEEKLLICDVCDKAFHTYCLRPAMRCIPKSGWKCTRCRVCWDCGARSLGIGSAPSSLSSSPTSSRVAVRWHANYTQCDRCHHAARTRQQQHQRRPSASASGVRTSGTTNSTASSKHRKLASSAADTGDSVLDKDDHPITVVVCRQPDESFFCSQDVCVACGSIGDSQSQSLLCCSQCGQCYHTFCAGVSKLAQHNFSRCGLCHSHYACPLCTAQYREGDLLVHCAQCERWCHALCDGLANEAEAELATDLNYLCYYCRGQVPLRLPGGCQADLPAYCSSDSGKQFFMDGVVLSEIGMLLVRGAMLKLPAKMSAQQLHQQHMLQQPHHQPPQQQQTSPAVEHSSPMQPQDSNKLRKPTNLGAAAAVASAAAPGCVSGSASGAAGVAAPAAGSSLAAAALTPAAASNAALSPETAQSAAVASVSGAKTADDPEAEDSDETRSVDDLMSMPAMAPAGPAPAANSAAATAPAAAPASSSSTPAAAAAKVDDAEADRDDLGDIIPDVVGVAGVGVVDDDDEDLLFTMLREDMRSVGIRKSDLQPSQPPPPPPPQPPPPQPPSSAASTSGAAAEDDLDIDNLDPSLTQLCCDHTTVQDVIKGLGGPLPPPPPPSAPLSLQPASSGEDTAAAKRRINTQRWLEDESLGDRATAASIFYANQRAPNLRQEMPNSEERCRHVNKMWRKLPAEERHQWVVMARANKSQQQQQQPQQQQSKKASGPSLMDSSSASGAQHPRTPTSLSSSSSPLMSSTVSPTAALYQQSKQAGLETAAQIWKLMIHKGLRVNQAVKTVAQMMNLMMRQSLVVSQAVETVAQMMNLMMRQSLLVSQAVETAAQMMKLMMRQSLVVNQAVETAAQMMKLMMRQSLAVNQAVETAGQMIKLMMRQSLAVNQAVETAGQMIKLMMRQSLV</sequence>
<feature type="region of interest" description="Disordered" evidence="11">
    <location>
        <begin position="1"/>
        <end position="262"/>
    </location>
</feature>
<feature type="DNA-binding region" description="HMG box" evidence="10">
    <location>
        <begin position="1087"/>
        <end position="1153"/>
    </location>
</feature>
<keyword evidence="2" id="KW-0479">Metal-binding</keyword>
<dbReference type="GO" id="GO:0042800">
    <property type="term" value="F:histone H3K4 methyltransferase activity"/>
    <property type="evidence" value="ECO:0007669"/>
    <property type="project" value="TreeGrafter"/>
</dbReference>
<evidence type="ECO:0000256" key="7">
    <source>
        <dbReference type="ARBA" id="ARBA00023163"/>
    </source>
</evidence>
<feature type="compositionally biased region" description="Polar residues" evidence="11">
    <location>
        <begin position="541"/>
        <end position="559"/>
    </location>
</feature>
<feature type="compositionally biased region" description="Pro residues" evidence="11">
    <location>
        <begin position="986"/>
        <end position="1002"/>
    </location>
</feature>
<dbReference type="InterPro" id="IPR009071">
    <property type="entry name" value="HMG_box_dom"/>
</dbReference>
<dbReference type="Pfam" id="PF13771">
    <property type="entry name" value="zf-HC5HC2H"/>
    <property type="match status" value="1"/>
</dbReference>
<feature type="compositionally biased region" description="Low complexity" evidence="11">
    <location>
        <begin position="1056"/>
        <end position="1065"/>
    </location>
</feature>
<dbReference type="GO" id="GO:0044666">
    <property type="term" value="C:MLL3/4 complex"/>
    <property type="evidence" value="ECO:0007669"/>
    <property type="project" value="TreeGrafter"/>
</dbReference>
<dbReference type="InterPro" id="IPR011011">
    <property type="entry name" value="Znf_FYVE_PHD"/>
</dbReference>
<evidence type="ECO:0000259" key="14">
    <source>
        <dbReference type="PROSITE" id="PS50118"/>
    </source>
</evidence>
<dbReference type="FunFam" id="3.30.40.10:FF:000852">
    <property type="entry name" value="Histone-lysine N-methyltransferase 2C"/>
    <property type="match status" value="1"/>
</dbReference>
<dbReference type="GO" id="GO:0003713">
    <property type="term" value="F:transcription coactivator activity"/>
    <property type="evidence" value="ECO:0007669"/>
    <property type="project" value="TreeGrafter"/>
</dbReference>
<feature type="compositionally biased region" description="Acidic residues" evidence="11">
    <location>
        <begin position="144"/>
        <end position="177"/>
    </location>
</feature>
<dbReference type="GO" id="GO:0045944">
    <property type="term" value="P:positive regulation of transcription by RNA polymerase II"/>
    <property type="evidence" value="ECO:0007669"/>
    <property type="project" value="TreeGrafter"/>
</dbReference>
<feature type="compositionally biased region" description="Acidic residues" evidence="11">
    <location>
        <begin position="117"/>
        <end position="130"/>
    </location>
</feature>
<feature type="compositionally biased region" description="Low complexity" evidence="11">
    <location>
        <begin position="915"/>
        <end position="929"/>
    </location>
</feature>
<dbReference type="GO" id="GO:0008270">
    <property type="term" value="F:zinc ion binding"/>
    <property type="evidence" value="ECO:0007669"/>
    <property type="project" value="UniProtKB-KW"/>
</dbReference>
<evidence type="ECO:0000256" key="2">
    <source>
        <dbReference type="ARBA" id="ARBA00022723"/>
    </source>
</evidence>
<keyword evidence="8 10" id="KW-0539">Nucleus</keyword>
<evidence type="ECO:0000256" key="10">
    <source>
        <dbReference type="PROSITE-ProRule" id="PRU00267"/>
    </source>
</evidence>
<evidence type="ECO:0000256" key="3">
    <source>
        <dbReference type="ARBA" id="ARBA00022737"/>
    </source>
</evidence>
<name>A0A1I8G389_9PLAT</name>
<feature type="compositionally biased region" description="Low complexity" evidence="11">
    <location>
        <begin position="761"/>
        <end position="780"/>
    </location>
</feature>
<dbReference type="SMART" id="SM00249">
    <property type="entry name" value="PHD"/>
    <property type="match status" value="5"/>
</dbReference>
<accession>A0A1I8G389</accession>
<dbReference type="PROSITE" id="PS51805">
    <property type="entry name" value="EPHD"/>
    <property type="match status" value="1"/>
</dbReference>
<feature type="compositionally biased region" description="Basic residues" evidence="11">
    <location>
        <begin position="221"/>
        <end position="239"/>
    </location>
</feature>
<dbReference type="CDD" id="cd15509">
    <property type="entry name" value="PHD1_KMT2C_like"/>
    <property type="match status" value="1"/>
</dbReference>
<organism evidence="16 17">
    <name type="scientific">Macrostomum lignano</name>
    <dbReference type="NCBI Taxonomy" id="282301"/>
    <lineage>
        <taxon>Eukaryota</taxon>
        <taxon>Metazoa</taxon>
        <taxon>Spiralia</taxon>
        <taxon>Lophotrochozoa</taxon>
        <taxon>Platyhelminthes</taxon>
        <taxon>Rhabditophora</taxon>
        <taxon>Macrostomorpha</taxon>
        <taxon>Macrostomida</taxon>
        <taxon>Macrostomidae</taxon>
        <taxon>Macrostomum</taxon>
    </lineage>
</organism>
<reference evidence="17" key="1">
    <citation type="submission" date="2016-11" db="UniProtKB">
        <authorList>
            <consortium name="WormBaseParasite"/>
        </authorList>
    </citation>
    <scope>IDENTIFICATION</scope>
</reference>
<evidence type="ECO:0000313" key="16">
    <source>
        <dbReference type="Proteomes" id="UP000095280"/>
    </source>
</evidence>
<dbReference type="PANTHER" id="PTHR45888:SF6">
    <property type="entry name" value="HL01030P-RELATED"/>
    <property type="match status" value="1"/>
</dbReference>
<evidence type="ECO:0000259" key="15">
    <source>
        <dbReference type="PROSITE" id="PS51805"/>
    </source>
</evidence>
<dbReference type="PROSITE" id="PS50118">
    <property type="entry name" value="HMG_BOX_2"/>
    <property type="match status" value="1"/>
</dbReference>
<dbReference type="PROSITE" id="PS50089">
    <property type="entry name" value="ZF_RING_2"/>
    <property type="match status" value="1"/>
</dbReference>
<evidence type="ECO:0000256" key="9">
    <source>
        <dbReference type="PROSITE-ProRule" id="PRU00175"/>
    </source>
</evidence>
<feature type="domain" description="PHD-type" evidence="12">
    <location>
        <begin position="651"/>
        <end position="706"/>
    </location>
</feature>
<evidence type="ECO:0000313" key="17">
    <source>
        <dbReference type="WBParaSite" id="maker-uti_cns_0000711-snap-gene-1.22-mRNA-1"/>
    </source>
</evidence>
<keyword evidence="3" id="KW-0677">Repeat</keyword>
<keyword evidence="4 9" id="KW-0863">Zinc-finger</keyword>
<dbReference type="InterPro" id="IPR001841">
    <property type="entry name" value="Znf_RING"/>
</dbReference>
<feature type="region of interest" description="Disordered" evidence="11">
    <location>
        <begin position="915"/>
        <end position="934"/>
    </location>
</feature>
<feature type="compositionally biased region" description="Low complexity" evidence="11">
    <location>
        <begin position="1175"/>
        <end position="1189"/>
    </location>
</feature>
<evidence type="ECO:0000256" key="5">
    <source>
        <dbReference type="ARBA" id="ARBA00022833"/>
    </source>
</evidence>
<dbReference type="GO" id="GO:0003677">
    <property type="term" value="F:DNA binding"/>
    <property type="evidence" value="ECO:0007669"/>
    <property type="project" value="UniProtKB-UniRule"/>
</dbReference>
<dbReference type="WBParaSite" id="maker-uti_cns_0000711-snap-gene-1.22-mRNA-1">
    <property type="protein sequence ID" value="maker-uti_cns_0000711-snap-gene-1.22-mRNA-1"/>
    <property type="gene ID" value="maker-uti_cns_0000711-snap-gene-1.22"/>
</dbReference>
<dbReference type="InterPro" id="IPR036910">
    <property type="entry name" value="HMG_box_dom_sf"/>
</dbReference>
<dbReference type="InterPro" id="IPR034732">
    <property type="entry name" value="EPHD"/>
</dbReference>
<feature type="compositionally biased region" description="Low complexity" evidence="11">
    <location>
        <begin position="1144"/>
        <end position="1154"/>
    </location>
</feature>
<feature type="compositionally biased region" description="Low complexity" evidence="11">
    <location>
        <begin position="20"/>
        <end position="30"/>
    </location>
</feature>
<comment type="subcellular location">
    <subcellularLocation>
        <location evidence="1">Nucleus</location>
    </subcellularLocation>
</comment>
<feature type="region of interest" description="Disordered" evidence="11">
    <location>
        <begin position="761"/>
        <end position="801"/>
    </location>
</feature>
<feature type="domain" description="PHD-type" evidence="15">
    <location>
        <begin position="265"/>
        <end position="377"/>
    </location>
</feature>
<dbReference type="InterPro" id="IPR001965">
    <property type="entry name" value="Znf_PHD"/>
</dbReference>
<keyword evidence="6" id="KW-0805">Transcription regulation</keyword>
<dbReference type="InterPro" id="IPR006311">
    <property type="entry name" value="TAT_signal"/>
</dbReference>
<proteinExistence type="predicted"/>
<dbReference type="InterPro" id="IPR019787">
    <property type="entry name" value="Znf_PHD-finger"/>
</dbReference>
<evidence type="ECO:0000256" key="1">
    <source>
        <dbReference type="ARBA" id="ARBA00004123"/>
    </source>
</evidence>